<dbReference type="EC" id="2.7.7.7" evidence="1 9"/>
<evidence type="ECO:0000256" key="4">
    <source>
        <dbReference type="ARBA" id="ARBA00022695"/>
    </source>
</evidence>
<dbReference type="NCBIfam" id="TIGR01128">
    <property type="entry name" value="holA"/>
    <property type="match status" value="1"/>
</dbReference>
<keyword evidence="5" id="KW-0235">DNA replication</keyword>
<feature type="domain" description="DNA polymerase III delta N-terminal" evidence="10">
    <location>
        <begin position="20"/>
        <end position="138"/>
    </location>
</feature>
<comment type="catalytic activity">
    <reaction evidence="8">
        <text>DNA(n) + a 2'-deoxyribonucleoside 5'-triphosphate = DNA(n+1) + diphosphate</text>
        <dbReference type="Rhea" id="RHEA:22508"/>
        <dbReference type="Rhea" id="RHEA-COMP:17339"/>
        <dbReference type="Rhea" id="RHEA-COMP:17340"/>
        <dbReference type="ChEBI" id="CHEBI:33019"/>
        <dbReference type="ChEBI" id="CHEBI:61560"/>
        <dbReference type="ChEBI" id="CHEBI:173112"/>
        <dbReference type="EC" id="2.7.7.7"/>
    </reaction>
</comment>
<evidence type="ECO:0000313" key="12">
    <source>
        <dbReference type="EMBL" id="XDK24532.1"/>
    </source>
</evidence>
<comment type="similarity">
    <text evidence="7">Belongs to the DNA polymerase HolA subunit family.</text>
</comment>
<organism evidence="12">
    <name type="scientific">Vibrio sp. HB236076</name>
    <dbReference type="NCBI Taxonomy" id="3232307"/>
    <lineage>
        <taxon>Bacteria</taxon>
        <taxon>Pseudomonadati</taxon>
        <taxon>Pseudomonadota</taxon>
        <taxon>Gammaproteobacteria</taxon>
        <taxon>Vibrionales</taxon>
        <taxon>Vibrionaceae</taxon>
        <taxon>Vibrio</taxon>
    </lineage>
</organism>
<dbReference type="AlphaFoldDB" id="A0AB39HAS3"/>
<keyword evidence="4 12" id="KW-0548">Nucleotidyltransferase</keyword>
<dbReference type="GO" id="GO:0003677">
    <property type="term" value="F:DNA binding"/>
    <property type="evidence" value="ECO:0007669"/>
    <property type="project" value="InterPro"/>
</dbReference>
<dbReference type="SUPFAM" id="SSF48019">
    <property type="entry name" value="post-AAA+ oligomerization domain-like"/>
    <property type="match status" value="1"/>
</dbReference>
<dbReference type="GO" id="GO:0003887">
    <property type="term" value="F:DNA-directed DNA polymerase activity"/>
    <property type="evidence" value="ECO:0007669"/>
    <property type="project" value="UniProtKB-UniRule"/>
</dbReference>
<evidence type="ECO:0000256" key="1">
    <source>
        <dbReference type="ARBA" id="ARBA00012417"/>
    </source>
</evidence>
<keyword evidence="3 12" id="KW-0808">Transferase</keyword>
<dbReference type="KEGG" id="vih:AB0763_10010"/>
<dbReference type="InterPro" id="IPR027417">
    <property type="entry name" value="P-loop_NTPase"/>
</dbReference>
<reference evidence="12" key="1">
    <citation type="submission" date="2024-07" db="EMBL/GenBank/DDBJ databases">
        <title>Genome Analysis of a Potential Novel Vibrio Species Secreting pH- and Thermo-stable Alginate Lyase and its Application in Producing Alginate Oligosaccharides.</title>
        <authorList>
            <person name="Huang H."/>
            <person name="Bao K."/>
        </authorList>
    </citation>
    <scope>NUCLEOTIDE SEQUENCE</scope>
    <source>
        <strain evidence="12">HB236076</strain>
    </source>
</reference>
<evidence type="ECO:0000259" key="10">
    <source>
        <dbReference type="Pfam" id="PF06144"/>
    </source>
</evidence>
<dbReference type="Gene3D" id="1.20.272.10">
    <property type="match status" value="1"/>
</dbReference>
<evidence type="ECO:0000256" key="5">
    <source>
        <dbReference type="ARBA" id="ARBA00022705"/>
    </source>
</evidence>
<dbReference type="PANTHER" id="PTHR34388:SF1">
    <property type="entry name" value="DNA POLYMERASE III SUBUNIT DELTA"/>
    <property type="match status" value="1"/>
</dbReference>
<evidence type="ECO:0000256" key="3">
    <source>
        <dbReference type="ARBA" id="ARBA00022679"/>
    </source>
</evidence>
<dbReference type="Gene3D" id="1.10.8.60">
    <property type="match status" value="1"/>
</dbReference>
<name>A0AB39HAS3_9VIBR</name>
<proteinExistence type="inferred from homology"/>
<evidence type="ECO:0000256" key="7">
    <source>
        <dbReference type="ARBA" id="ARBA00034754"/>
    </source>
</evidence>
<dbReference type="InterPro" id="IPR010372">
    <property type="entry name" value="DNA_pol3_delta_N"/>
</dbReference>
<dbReference type="RefSeq" id="WP_306100823.1">
    <property type="nucleotide sequence ID" value="NZ_CP162601.1"/>
</dbReference>
<dbReference type="Pfam" id="PF06144">
    <property type="entry name" value="DNA_pol3_delta"/>
    <property type="match status" value="1"/>
</dbReference>
<evidence type="ECO:0000256" key="8">
    <source>
        <dbReference type="ARBA" id="ARBA00049244"/>
    </source>
</evidence>
<dbReference type="GO" id="GO:0006261">
    <property type="term" value="P:DNA-templated DNA replication"/>
    <property type="evidence" value="ECO:0007669"/>
    <property type="project" value="TreeGrafter"/>
</dbReference>
<sequence>MRIFADRLQEQLQRGLSPAYLLVGNDPLLLEESRQSIRRQAKTQGYEEVHRFTLDQSIEWDRVYDCFQSMSLFCEQQVVEIDIPESGVSATQAKPLLELIPLFNPQTLLIIVANKLPKAQEKAKWFSELSKQSLWVQCLTPDVKHLPRWVANRCQQLGLRADDASVQMLAQWHEGNLLALKQSLEKLTLLYPDGQLTLIRVEEALSRHYHYTPFQWLDALLDGKAKRALKILHQLDSEGVEITILLRTLQKELLTLIKLQRLSGEMPMGKAFDQLRVWQNKRPAYHAALSRLDLNELQRAMKKLSQLELEVKTQYDRTSWPGLAELSIDLCQPERKVIASL</sequence>
<accession>A0AB39HAS3</accession>
<gene>
    <name evidence="12" type="primary">holA</name>
    <name evidence="12" type="ORF">AB0763_10010</name>
</gene>
<keyword evidence="6" id="KW-0239">DNA-directed DNA polymerase</keyword>
<evidence type="ECO:0000256" key="2">
    <source>
        <dbReference type="ARBA" id="ARBA00017703"/>
    </source>
</evidence>
<feature type="domain" description="DNA polymerase III subunit delta C-terminal" evidence="11">
    <location>
        <begin position="213"/>
        <end position="332"/>
    </location>
</feature>
<dbReference type="GO" id="GO:0009360">
    <property type="term" value="C:DNA polymerase III complex"/>
    <property type="evidence" value="ECO:0007669"/>
    <property type="project" value="UniProtKB-UniRule"/>
</dbReference>
<dbReference type="InterPro" id="IPR008921">
    <property type="entry name" value="DNA_pol3_clamp-load_cplx_C"/>
</dbReference>
<dbReference type="CDD" id="cd18138">
    <property type="entry name" value="HLD_clamp_pol_III_delta"/>
    <property type="match status" value="1"/>
</dbReference>
<evidence type="ECO:0000259" key="11">
    <source>
        <dbReference type="Pfam" id="PF14840"/>
    </source>
</evidence>
<protein>
    <recommendedName>
        <fullName evidence="2 9">DNA polymerase III subunit delta</fullName>
        <ecNumber evidence="1 9">2.7.7.7</ecNumber>
    </recommendedName>
</protein>
<dbReference type="InterPro" id="IPR032780">
    <property type="entry name" value="DNA_pol3_delt_C"/>
</dbReference>
<dbReference type="Gene3D" id="3.40.50.300">
    <property type="entry name" value="P-loop containing nucleotide triphosphate hydrolases"/>
    <property type="match status" value="1"/>
</dbReference>
<evidence type="ECO:0000256" key="9">
    <source>
        <dbReference type="NCBIfam" id="TIGR01128"/>
    </source>
</evidence>
<dbReference type="Pfam" id="PF14840">
    <property type="entry name" value="DNA_pol3_delt_C"/>
    <property type="match status" value="1"/>
</dbReference>
<dbReference type="InterPro" id="IPR005790">
    <property type="entry name" value="DNA_polIII_delta"/>
</dbReference>
<dbReference type="EMBL" id="CP162601">
    <property type="protein sequence ID" value="XDK24532.1"/>
    <property type="molecule type" value="Genomic_DNA"/>
</dbReference>
<evidence type="ECO:0000256" key="6">
    <source>
        <dbReference type="ARBA" id="ARBA00022932"/>
    </source>
</evidence>
<dbReference type="SUPFAM" id="SSF52540">
    <property type="entry name" value="P-loop containing nucleoside triphosphate hydrolases"/>
    <property type="match status" value="1"/>
</dbReference>
<dbReference type="PANTHER" id="PTHR34388">
    <property type="entry name" value="DNA POLYMERASE III SUBUNIT DELTA"/>
    <property type="match status" value="1"/>
</dbReference>